<dbReference type="Proteomes" id="UP001458880">
    <property type="component" value="Unassembled WGS sequence"/>
</dbReference>
<comment type="caution">
    <text evidence="1">The sequence shown here is derived from an EMBL/GenBank/DDBJ whole genome shotgun (WGS) entry which is preliminary data.</text>
</comment>
<proteinExistence type="predicted"/>
<evidence type="ECO:0000313" key="1">
    <source>
        <dbReference type="EMBL" id="KAK9753389.1"/>
    </source>
</evidence>
<gene>
    <name evidence="1" type="ORF">QE152_g3540</name>
</gene>
<organism evidence="1 2">
    <name type="scientific">Popillia japonica</name>
    <name type="common">Japanese beetle</name>
    <dbReference type="NCBI Taxonomy" id="7064"/>
    <lineage>
        <taxon>Eukaryota</taxon>
        <taxon>Metazoa</taxon>
        <taxon>Ecdysozoa</taxon>
        <taxon>Arthropoda</taxon>
        <taxon>Hexapoda</taxon>
        <taxon>Insecta</taxon>
        <taxon>Pterygota</taxon>
        <taxon>Neoptera</taxon>
        <taxon>Endopterygota</taxon>
        <taxon>Coleoptera</taxon>
        <taxon>Polyphaga</taxon>
        <taxon>Scarabaeiformia</taxon>
        <taxon>Scarabaeidae</taxon>
        <taxon>Rutelinae</taxon>
        <taxon>Popillia</taxon>
    </lineage>
</organism>
<dbReference type="EMBL" id="JASPKY010000014">
    <property type="protein sequence ID" value="KAK9753389.1"/>
    <property type="molecule type" value="Genomic_DNA"/>
</dbReference>
<sequence length="394" mass="45318">MEKVSILYNLKDFNENDDSASRMTSINVERTPTHKKLSLAQTTSPVYIPQTQEALEQLDVGWDWNSPKSNRHHTLPIQKLPPKHQSPKQIKQHVSNNQIGSYDKLKHELESLKDQLVKSRCNTKHGKSLFNNEDPLPKEEINDLSDLFEDDSLDEEMILQSQKIEQLLTMEIKNDICDISVQSTSNSKPCTSSKSEFRKVKSDISISNLHESQFVKKTISNSKIKSSDLYSSEQYKTIKDPISDIKDDSFDCALMSFNDKNFIENIVSDKSTINESVRCKDGEKLCQNVYTVEEIEQKKLMAIAKLQSRKQDTSSTCTYSRTPKLPDYQINQTDEGSPIKCSPEEIEQKRLKALAKLAEKKKQAKIEKNRREALRRLEFNKKKKAMLTQNHCNI</sequence>
<dbReference type="AlphaFoldDB" id="A0AAW1N6C6"/>
<protein>
    <submittedName>
        <fullName evidence="1">Uncharacterized protein</fullName>
    </submittedName>
</protein>
<evidence type="ECO:0000313" key="2">
    <source>
        <dbReference type="Proteomes" id="UP001458880"/>
    </source>
</evidence>
<reference evidence="1 2" key="1">
    <citation type="journal article" date="2024" name="BMC Genomics">
        <title>De novo assembly and annotation of Popillia japonica's genome with initial clues to its potential as an invasive pest.</title>
        <authorList>
            <person name="Cucini C."/>
            <person name="Boschi S."/>
            <person name="Funari R."/>
            <person name="Cardaioli E."/>
            <person name="Iannotti N."/>
            <person name="Marturano G."/>
            <person name="Paoli F."/>
            <person name="Bruttini M."/>
            <person name="Carapelli A."/>
            <person name="Frati F."/>
            <person name="Nardi F."/>
        </authorList>
    </citation>
    <scope>NUCLEOTIDE SEQUENCE [LARGE SCALE GENOMIC DNA]</scope>
    <source>
        <strain evidence="1">DMR45628</strain>
    </source>
</reference>
<keyword evidence="2" id="KW-1185">Reference proteome</keyword>
<accession>A0AAW1N6C6</accession>
<name>A0AAW1N6C6_POPJA</name>